<evidence type="ECO:0000313" key="3">
    <source>
        <dbReference type="Proteomes" id="UP000239480"/>
    </source>
</evidence>
<keyword evidence="3" id="KW-1185">Reference proteome</keyword>
<protein>
    <submittedName>
        <fullName evidence="2">Acetyltransferase (GNAT) family protein</fullName>
    </submittedName>
</protein>
<dbReference type="Proteomes" id="UP000239480">
    <property type="component" value="Unassembled WGS sequence"/>
</dbReference>
<evidence type="ECO:0000313" key="2">
    <source>
        <dbReference type="EMBL" id="PRY22633.1"/>
    </source>
</evidence>
<organism evidence="2 3">
    <name type="scientific">Aliiruegeria haliotis</name>
    <dbReference type="NCBI Taxonomy" id="1280846"/>
    <lineage>
        <taxon>Bacteria</taxon>
        <taxon>Pseudomonadati</taxon>
        <taxon>Pseudomonadota</taxon>
        <taxon>Alphaproteobacteria</taxon>
        <taxon>Rhodobacterales</taxon>
        <taxon>Roseobacteraceae</taxon>
        <taxon>Aliiruegeria</taxon>
    </lineage>
</organism>
<dbReference type="EMBL" id="PVTD01000006">
    <property type="protein sequence ID" value="PRY22633.1"/>
    <property type="molecule type" value="Genomic_DNA"/>
</dbReference>
<gene>
    <name evidence="2" type="ORF">CLV78_106174</name>
</gene>
<evidence type="ECO:0000259" key="1">
    <source>
        <dbReference type="PROSITE" id="PS51186"/>
    </source>
</evidence>
<name>A0A2T0RNE2_9RHOB</name>
<dbReference type="InterPro" id="IPR000182">
    <property type="entry name" value="GNAT_dom"/>
</dbReference>
<dbReference type="PROSITE" id="PS51186">
    <property type="entry name" value="GNAT"/>
    <property type="match status" value="1"/>
</dbReference>
<dbReference type="Pfam" id="PF13508">
    <property type="entry name" value="Acetyltransf_7"/>
    <property type="match status" value="1"/>
</dbReference>
<keyword evidence="2" id="KW-0808">Transferase</keyword>
<dbReference type="CDD" id="cd04301">
    <property type="entry name" value="NAT_SF"/>
    <property type="match status" value="1"/>
</dbReference>
<dbReference type="SUPFAM" id="SSF55729">
    <property type="entry name" value="Acyl-CoA N-acyltransferases (Nat)"/>
    <property type="match status" value="1"/>
</dbReference>
<dbReference type="InterPro" id="IPR016181">
    <property type="entry name" value="Acyl_CoA_acyltransferase"/>
</dbReference>
<proteinExistence type="predicted"/>
<dbReference type="RefSeq" id="WP_106205703.1">
    <property type="nucleotide sequence ID" value="NZ_PVTD01000006.1"/>
</dbReference>
<accession>A0A2T0RNE2</accession>
<comment type="caution">
    <text evidence="2">The sequence shown here is derived from an EMBL/GenBank/DDBJ whole genome shotgun (WGS) entry which is preliminary data.</text>
</comment>
<feature type="domain" description="N-acetyltransferase" evidence="1">
    <location>
        <begin position="2"/>
        <end position="144"/>
    </location>
</feature>
<dbReference type="OrthoDB" id="9797417at2"/>
<reference evidence="2 3" key="1">
    <citation type="submission" date="2018-03" db="EMBL/GenBank/DDBJ databases">
        <title>Genomic Encyclopedia of Archaeal and Bacterial Type Strains, Phase II (KMG-II): from individual species to whole genera.</title>
        <authorList>
            <person name="Goeker M."/>
        </authorList>
    </citation>
    <scope>NUCLEOTIDE SEQUENCE [LARGE SCALE GENOMIC DNA]</scope>
    <source>
        <strain evidence="2 3">DSM 29328</strain>
    </source>
</reference>
<dbReference type="Gene3D" id="3.40.630.30">
    <property type="match status" value="1"/>
</dbReference>
<sequence length="144" mass="16164">MIRLRTATIGDVPEMAAILQTWLDQTPWMPDLHRLEGTKRFVARLLETTEAEVACGSEVDGFLCLEGAEIPALYVAESARSRGVGSALIVEAQARRTRLCLWTFQANSRARRFYARHGFLEVEATDGAGNEEKLPDVRLEWSRT</sequence>
<dbReference type="GO" id="GO:0016747">
    <property type="term" value="F:acyltransferase activity, transferring groups other than amino-acyl groups"/>
    <property type="evidence" value="ECO:0007669"/>
    <property type="project" value="InterPro"/>
</dbReference>
<dbReference type="AlphaFoldDB" id="A0A2T0RNE2"/>